<dbReference type="Gene3D" id="3.30.70.100">
    <property type="match status" value="1"/>
</dbReference>
<sequence>MVKVYALIPKRPDITDEFFHQHWISPHGEMACGMAPLQGYIQAHRIAPGVAGLTDSIYEGIATVWFVDEAAAGSMGEDPTYANHVGPDEKNFIDLERLAFLFTNEHVQREEHAITKDEPGTKVMLLLRRAAGLAPADFAAQVAGVDLAGAVPGAHRVSVAVATASMYADGAEPVFDAIVELEFSTAADCDSAWSGAGSTVLGALDGAIDASASAGFLSDELRLLWPVKS</sequence>
<evidence type="ECO:0000313" key="2">
    <source>
        <dbReference type="EMBL" id="CAB4856633.1"/>
    </source>
</evidence>
<dbReference type="GO" id="GO:0016491">
    <property type="term" value="F:oxidoreductase activity"/>
    <property type="evidence" value="ECO:0007669"/>
    <property type="project" value="InterPro"/>
</dbReference>
<protein>
    <submittedName>
        <fullName evidence="2">Unannotated protein</fullName>
    </submittedName>
</protein>
<proteinExistence type="predicted"/>
<gene>
    <name evidence="2" type="ORF">UFOPK3423_00003</name>
</gene>
<feature type="domain" description="EthD" evidence="1">
    <location>
        <begin position="11"/>
        <end position="95"/>
    </location>
</feature>
<dbReference type="SUPFAM" id="SSF54909">
    <property type="entry name" value="Dimeric alpha+beta barrel"/>
    <property type="match status" value="1"/>
</dbReference>
<dbReference type="Pfam" id="PF07110">
    <property type="entry name" value="EthD"/>
    <property type="match status" value="1"/>
</dbReference>
<dbReference type="AlphaFoldDB" id="A0A6J7CNU6"/>
<evidence type="ECO:0000259" key="1">
    <source>
        <dbReference type="Pfam" id="PF07110"/>
    </source>
</evidence>
<organism evidence="2">
    <name type="scientific">freshwater metagenome</name>
    <dbReference type="NCBI Taxonomy" id="449393"/>
    <lineage>
        <taxon>unclassified sequences</taxon>
        <taxon>metagenomes</taxon>
        <taxon>ecological metagenomes</taxon>
    </lineage>
</organism>
<name>A0A6J7CNU6_9ZZZZ</name>
<dbReference type="EMBL" id="CAFBLQ010000001">
    <property type="protein sequence ID" value="CAB4856633.1"/>
    <property type="molecule type" value="Genomic_DNA"/>
</dbReference>
<dbReference type="InterPro" id="IPR009799">
    <property type="entry name" value="EthD_dom"/>
</dbReference>
<reference evidence="2" key="1">
    <citation type="submission" date="2020-05" db="EMBL/GenBank/DDBJ databases">
        <authorList>
            <person name="Chiriac C."/>
            <person name="Salcher M."/>
            <person name="Ghai R."/>
            <person name="Kavagutti S V."/>
        </authorList>
    </citation>
    <scope>NUCLEOTIDE SEQUENCE</scope>
</reference>
<accession>A0A6J7CNU6</accession>
<dbReference type="InterPro" id="IPR011008">
    <property type="entry name" value="Dimeric_a/b-barrel"/>
</dbReference>